<feature type="region of interest" description="Disordered" evidence="5">
    <location>
        <begin position="834"/>
        <end position="853"/>
    </location>
</feature>
<feature type="region of interest" description="Disordered" evidence="5">
    <location>
        <begin position="601"/>
        <end position="630"/>
    </location>
</feature>
<dbReference type="Proteomes" id="UP000046392">
    <property type="component" value="Unplaced"/>
</dbReference>
<evidence type="ECO:0000256" key="1">
    <source>
        <dbReference type="ARBA" id="ARBA00022723"/>
    </source>
</evidence>
<feature type="region of interest" description="Disordered" evidence="5">
    <location>
        <begin position="656"/>
        <end position="773"/>
    </location>
</feature>
<dbReference type="InterPro" id="IPR011011">
    <property type="entry name" value="Znf_FYVE_PHD"/>
</dbReference>
<feature type="compositionally biased region" description="Basic and acidic residues" evidence="5">
    <location>
        <begin position="728"/>
        <end position="762"/>
    </location>
</feature>
<evidence type="ECO:0000256" key="5">
    <source>
        <dbReference type="SAM" id="MobiDB-lite"/>
    </source>
</evidence>
<evidence type="ECO:0000313" key="7">
    <source>
        <dbReference type="Proteomes" id="UP000046392"/>
    </source>
</evidence>
<feature type="domain" description="PHD-type" evidence="6">
    <location>
        <begin position="773"/>
        <end position="826"/>
    </location>
</feature>
<dbReference type="Gene3D" id="3.30.40.10">
    <property type="entry name" value="Zinc/RING finger domain, C3HC4 (zinc finger)"/>
    <property type="match status" value="1"/>
</dbReference>
<dbReference type="AlphaFoldDB" id="A0A0N5CAN9"/>
<accession>A0A0N5CAN9</accession>
<keyword evidence="3" id="KW-0862">Zinc</keyword>
<dbReference type="InterPro" id="IPR013083">
    <property type="entry name" value="Znf_RING/FYVE/PHD"/>
</dbReference>
<dbReference type="InterPro" id="IPR019786">
    <property type="entry name" value="Zinc_finger_PHD-type_CS"/>
</dbReference>
<keyword evidence="1" id="KW-0479">Metal-binding</keyword>
<dbReference type="InterPro" id="IPR001965">
    <property type="entry name" value="Znf_PHD"/>
</dbReference>
<dbReference type="InterPro" id="IPR009072">
    <property type="entry name" value="Histone-fold"/>
</dbReference>
<feature type="compositionally biased region" description="Basic residues" evidence="5">
    <location>
        <begin position="843"/>
        <end position="853"/>
    </location>
</feature>
<proteinExistence type="predicted"/>
<dbReference type="Pfam" id="PF00628">
    <property type="entry name" value="PHD"/>
    <property type="match status" value="1"/>
</dbReference>
<sequence length="853" mass="97290">METNIQPLEETTNKEIVKGIEILLENAGLSLDDDSEVMNKILYLVNKYMYELCQKTAVYANLNDKRTPSIDDVHKALEAQGSKPHAIYDYVKQCNNPISQDCNCETLEDASKSSVTIPENLDPKEKAVRDRLDDFYAKQNLEEPGFSTQTTNRAKYLMRCALGDFYDYKPFFTFVPCPWKHVNDNTIEQNKGFQPQLNTIREEETLLVQDESSKQEILNYKLNEGFKATANATKLHGLYPDSFINRYENSENIVSQGSLQYTPLNTNEECKDGGIVNMDHNNGSYQQSLLTENIRTRHYYDPKEDNYATLNEVDKLIDDIIDKLAKSDESKNGDTEDVGDKSERDTGITDELFKIYSNNSIDPTKEVKNNDNGLPLSCDITNNEATKENVRVSDVVEKPKRSQPIKIPPDVVGIEKKICFKPIIGPLIPKPSFKTIPKVVVCKSLNDYNYHHKKKFIFVKRIDTDRTTVRNQLSICDTVKFSNDKKNSSEGKNVETNINDSEEVKSTNIVEESKDTTKLDDNVDGETQTTSVVEVSVKDKITGDEEEVKAKEDPKDIEILEVVEPPNEIEVLKLVKSPNEIEGVRTTEISEKIEELKMLESQNEVEEAKATEVTEDVKESMVSESPVEVSKKIEEVREEVGVEKIKTAEIQEISVLDDSNDMEIESCLSESTLPPESLEETKENTPKKVTHPDTSSIKSKDRKRRNTETTEEVSPNNNEQKKLRSKKIKEELIDEPPKNDKYKNSYNSGKDKSNANKDKKGSSNDSTSKKKKTSRCPVCNISYYSNKNPMVCCDECGFWYHFKCGNVASGSLKKEDPWFCNKCTRIHSSTSRKRRHCDDYHDRKRSSRRRTLM</sequence>
<dbReference type="SMART" id="SM00249">
    <property type="entry name" value="PHD"/>
    <property type="match status" value="1"/>
</dbReference>
<evidence type="ECO:0000313" key="8">
    <source>
        <dbReference type="WBParaSite" id="SPAL_0001495900.2"/>
    </source>
</evidence>
<dbReference type="WBParaSite" id="SPAL_0001495900.2">
    <property type="protein sequence ID" value="SPAL_0001495900.2"/>
    <property type="gene ID" value="SPAL_0001495900"/>
</dbReference>
<keyword evidence="7" id="KW-1185">Reference proteome</keyword>
<evidence type="ECO:0000256" key="4">
    <source>
        <dbReference type="PROSITE-ProRule" id="PRU00146"/>
    </source>
</evidence>
<dbReference type="Gene3D" id="1.10.20.10">
    <property type="entry name" value="Histone, subunit A"/>
    <property type="match status" value="1"/>
</dbReference>
<feature type="compositionally biased region" description="Basic and acidic residues" evidence="5">
    <location>
        <begin position="606"/>
        <end position="621"/>
    </location>
</feature>
<dbReference type="InterPro" id="IPR019787">
    <property type="entry name" value="Znf_PHD-finger"/>
</dbReference>
<protein>
    <submittedName>
        <fullName evidence="8">PHD-type domain-containing protein</fullName>
    </submittedName>
</protein>
<dbReference type="PROSITE" id="PS50016">
    <property type="entry name" value="ZF_PHD_2"/>
    <property type="match status" value="1"/>
</dbReference>
<evidence type="ECO:0000256" key="3">
    <source>
        <dbReference type="ARBA" id="ARBA00022833"/>
    </source>
</evidence>
<keyword evidence="2 4" id="KW-0863">Zinc-finger</keyword>
<dbReference type="CDD" id="cd00076">
    <property type="entry name" value="HFD_SF"/>
    <property type="match status" value="1"/>
</dbReference>
<dbReference type="STRING" id="174720.A0A0N5CAN9"/>
<organism evidence="7 8">
    <name type="scientific">Strongyloides papillosus</name>
    <name type="common">Intestinal threadworm</name>
    <dbReference type="NCBI Taxonomy" id="174720"/>
    <lineage>
        <taxon>Eukaryota</taxon>
        <taxon>Metazoa</taxon>
        <taxon>Ecdysozoa</taxon>
        <taxon>Nematoda</taxon>
        <taxon>Chromadorea</taxon>
        <taxon>Rhabditida</taxon>
        <taxon>Tylenchina</taxon>
        <taxon>Panagrolaimomorpha</taxon>
        <taxon>Strongyloidoidea</taxon>
        <taxon>Strongyloididae</taxon>
        <taxon>Strongyloides</taxon>
    </lineage>
</organism>
<dbReference type="PROSITE" id="PS01359">
    <property type="entry name" value="ZF_PHD_1"/>
    <property type="match status" value="1"/>
</dbReference>
<feature type="compositionally biased region" description="Low complexity" evidence="5">
    <location>
        <begin position="665"/>
        <end position="676"/>
    </location>
</feature>
<dbReference type="SUPFAM" id="SSF57903">
    <property type="entry name" value="FYVE/PHD zinc finger"/>
    <property type="match status" value="1"/>
</dbReference>
<evidence type="ECO:0000259" key="6">
    <source>
        <dbReference type="PROSITE" id="PS50016"/>
    </source>
</evidence>
<name>A0A0N5CAN9_STREA</name>
<evidence type="ECO:0000256" key="2">
    <source>
        <dbReference type="ARBA" id="ARBA00022771"/>
    </source>
</evidence>
<dbReference type="GO" id="GO:0046982">
    <property type="term" value="F:protein heterodimerization activity"/>
    <property type="evidence" value="ECO:0007669"/>
    <property type="project" value="InterPro"/>
</dbReference>
<reference evidence="8" key="1">
    <citation type="submission" date="2017-02" db="UniProtKB">
        <authorList>
            <consortium name="WormBaseParasite"/>
        </authorList>
    </citation>
    <scope>IDENTIFICATION</scope>
</reference>
<dbReference type="GO" id="GO:0008270">
    <property type="term" value="F:zinc ion binding"/>
    <property type="evidence" value="ECO:0007669"/>
    <property type="project" value="UniProtKB-KW"/>
</dbReference>